<keyword evidence="5 9" id="KW-0812">Transmembrane</keyword>
<feature type="transmembrane region" description="Helical" evidence="9">
    <location>
        <begin position="303"/>
        <end position="324"/>
    </location>
</feature>
<dbReference type="AlphaFoldDB" id="A0A9P0MRM6"/>
<evidence type="ECO:0000259" key="10">
    <source>
        <dbReference type="Pfam" id="PF01694"/>
    </source>
</evidence>
<evidence type="ECO:0000313" key="12">
    <source>
        <dbReference type="Proteomes" id="UP001152798"/>
    </source>
</evidence>
<feature type="transmembrane region" description="Helical" evidence="9">
    <location>
        <begin position="78"/>
        <end position="95"/>
    </location>
</feature>
<evidence type="ECO:0000313" key="11">
    <source>
        <dbReference type="EMBL" id="CAH1402474.1"/>
    </source>
</evidence>
<accession>A0A9P0MRM6</accession>
<organism evidence="11 12">
    <name type="scientific">Nezara viridula</name>
    <name type="common">Southern green stink bug</name>
    <name type="synonym">Cimex viridulus</name>
    <dbReference type="NCBI Taxonomy" id="85310"/>
    <lineage>
        <taxon>Eukaryota</taxon>
        <taxon>Metazoa</taxon>
        <taxon>Ecdysozoa</taxon>
        <taxon>Arthropoda</taxon>
        <taxon>Hexapoda</taxon>
        <taxon>Insecta</taxon>
        <taxon>Pterygota</taxon>
        <taxon>Neoptera</taxon>
        <taxon>Paraneoptera</taxon>
        <taxon>Hemiptera</taxon>
        <taxon>Heteroptera</taxon>
        <taxon>Panheteroptera</taxon>
        <taxon>Pentatomomorpha</taxon>
        <taxon>Pentatomoidea</taxon>
        <taxon>Pentatomidae</taxon>
        <taxon>Pentatominae</taxon>
        <taxon>Nezara</taxon>
    </lineage>
</organism>
<dbReference type="PANTHER" id="PTHR43731:SF14">
    <property type="entry name" value="PRESENILIN-ASSOCIATED RHOMBOID-LIKE PROTEIN, MITOCHONDRIAL"/>
    <property type="match status" value="1"/>
</dbReference>
<evidence type="ECO:0000256" key="8">
    <source>
        <dbReference type="ARBA" id="ARBA00023136"/>
    </source>
</evidence>
<dbReference type="GO" id="GO:0016020">
    <property type="term" value="C:membrane"/>
    <property type="evidence" value="ECO:0007669"/>
    <property type="project" value="UniProtKB-SubCell"/>
</dbReference>
<dbReference type="InterPro" id="IPR035952">
    <property type="entry name" value="Rhomboid-like_sf"/>
</dbReference>
<dbReference type="GO" id="GO:0006465">
    <property type="term" value="P:signal peptide processing"/>
    <property type="evidence" value="ECO:0007669"/>
    <property type="project" value="TreeGrafter"/>
</dbReference>
<feature type="transmembrane region" description="Helical" evidence="9">
    <location>
        <begin position="268"/>
        <end position="291"/>
    </location>
</feature>
<feature type="transmembrane region" description="Helical" evidence="9">
    <location>
        <begin position="138"/>
        <end position="155"/>
    </location>
</feature>
<evidence type="ECO:0000256" key="3">
    <source>
        <dbReference type="ARBA" id="ARBA00009045"/>
    </source>
</evidence>
<feature type="transmembrane region" description="Helical" evidence="9">
    <location>
        <begin position="244"/>
        <end position="262"/>
    </location>
</feature>
<dbReference type="GO" id="GO:0004252">
    <property type="term" value="F:serine-type endopeptidase activity"/>
    <property type="evidence" value="ECO:0007669"/>
    <property type="project" value="InterPro"/>
</dbReference>
<dbReference type="EC" id="3.4.21.105" evidence="4"/>
<dbReference type="OrthoDB" id="10260614at2759"/>
<name>A0A9P0MRM6_NEZVI</name>
<feature type="transmembrane region" description="Helical" evidence="9">
    <location>
        <begin position="214"/>
        <end position="232"/>
    </location>
</feature>
<dbReference type="InterPro" id="IPR050925">
    <property type="entry name" value="Rhomboid_protease_S54"/>
</dbReference>
<dbReference type="EMBL" id="OV725081">
    <property type="protein sequence ID" value="CAH1402474.1"/>
    <property type="molecule type" value="Genomic_DNA"/>
</dbReference>
<evidence type="ECO:0000256" key="6">
    <source>
        <dbReference type="ARBA" id="ARBA00022801"/>
    </source>
</evidence>
<comment type="subcellular location">
    <subcellularLocation>
        <location evidence="2">Membrane</location>
        <topology evidence="2">Multi-pass membrane protein</topology>
    </subcellularLocation>
</comment>
<evidence type="ECO:0000256" key="7">
    <source>
        <dbReference type="ARBA" id="ARBA00022989"/>
    </source>
</evidence>
<dbReference type="FunFam" id="1.20.1540.10:FF:000012">
    <property type="entry name" value="Rhomboid family protein"/>
    <property type="match status" value="1"/>
</dbReference>
<gene>
    <name evidence="11" type="ORF">NEZAVI_LOCUS11286</name>
</gene>
<protein>
    <recommendedName>
        <fullName evidence="4">rhomboid protease</fullName>
        <ecNumber evidence="4">3.4.21.105</ecNumber>
    </recommendedName>
</protein>
<dbReference type="Proteomes" id="UP001152798">
    <property type="component" value="Chromosome 5"/>
</dbReference>
<evidence type="ECO:0000256" key="5">
    <source>
        <dbReference type="ARBA" id="ARBA00022692"/>
    </source>
</evidence>
<dbReference type="PANTHER" id="PTHR43731">
    <property type="entry name" value="RHOMBOID PROTEASE"/>
    <property type="match status" value="1"/>
</dbReference>
<keyword evidence="8 9" id="KW-0472">Membrane</keyword>
<sequence length="344" mass="38974">MIFMKTLLTCHHSLSKWSGSNLSRNARITFQKFSTSPIKQVRSKIQGAKRKLDSFEPQIDGLIIDTSSLDGSKLWKPFIFTAVFSTTSLATAAIWEFENIHKKRRQIKDWLHHSRRKYGSMRSDVNKWWNNLTEGERIFAPLCLLNIIVFLAWKLPAFQPLMVKYFCSNPAAKNVCWPMVLSTFSHYSAMHIFANMYVLHSFSSGCVSNMGKEQFLGFYLAAGAIASFASYVHKVLINRPGLSLGASGAIMGVLGYCCTRFPDLELNIIFLPFFVFKASAAIKFIMGIDALGILLGWRFFDHAAHLGGALFGVFWSAYGSAYVWNKRGPVVETWYKFRKATFSD</sequence>
<comment type="similarity">
    <text evidence="3">Belongs to the peptidase S54 family.</text>
</comment>
<evidence type="ECO:0000256" key="2">
    <source>
        <dbReference type="ARBA" id="ARBA00004141"/>
    </source>
</evidence>
<evidence type="ECO:0000256" key="9">
    <source>
        <dbReference type="SAM" id="Phobius"/>
    </source>
</evidence>
<evidence type="ECO:0000256" key="1">
    <source>
        <dbReference type="ARBA" id="ARBA00000156"/>
    </source>
</evidence>
<proteinExistence type="inferred from homology"/>
<keyword evidence="6" id="KW-0378">Hydrolase</keyword>
<feature type="transmembrane region" description="Helical" evidence="9">
    <location>
        <begin position="175"/>
        <end position="194"/>
    </location>
</feature>
<keyword evidence="12" id="KW-1185">Reference proteome</keyword>
<dbReference type="SUPFAM" id="SSF144091">
    <property type="entry name" value="Rhomboid-like"/>
    <property type="match status" value="1"/>
</dbReference>
<feature type="domain" description="Peptidase S54 rhomboid" evidence="10">
    <location>
        <begin position="176"/>
        <end position="319"/>
    </location>
</feature>
<dbReference type="Pfam" id="PF01694">
    <property type="entry name" value="Rhomboid"/>
    <property type="match status" value="1"/>
</dbReference>
<keyword evidence="7 9" id="KW-1133">Transmembrane helix</keyword>
<reference evidence="11" key="1">
    <citation type="submission" date="2022-01" db="EMBL/GenBank/DDBJ databases">
        <authorList>
            <person name="King R."/>
        </authorList>
    </citation>
    <scope>NUCLEOTIDE SEQUENCE</scope>
</reference>
<dbReference type="Gene3D" id="1.20.1540.10">
    <property type="entry name" value="Rhomboid-like"/>
    <property type="match status" value="1"/>
</dbReference>
<comment type="catalytic activity">
    <reaction evidence="1">
        <text>Cleaves type-1 transmembrane domains using a catalytic dyad composed of serine and histidine that are contributed by different transmembrane domains.</text>
        <dbReference type="EC" id="3.4.21.105"/>
    </reaction>
</comment>
<dbReference type="InterPro" id="IPR022764">
    <property type="entry name" value="Peptidase_S54_rhomboid_dom"/>
</dbReference>
<evidence type="ECO:0000256" key="4">
    <source>
        <dbReference type="ARBA" id="ARBA00013039"/>
    </source>
</evidence>